<evidence type="ECO:0000313" key="2">
    <source>
        <dbReference type="EMBL" id="AJQ26929.1"/>
    </source>
</evidence>
<organism evidence="2 3">
    <name type="scientific">Pelosinus fermentans JBW45</name>
    <dbReference type="NCBI Taxonomy" id="1192197"/>
    <lineage>
        <taxon>Bacteria</taxon>
        <taxon>Bacillati</taxon>
        <taxon>Bacillota</taxon>
        <taxon>Negativicutes</taxon>
        <taxon>Selenomonadales</taxon>
        <taxon>Sporomusaceae</taxon>
        <taxon>Pelosinus</taxon>
    </lineage>
</organism>
<dbReference type="KEGG" id="pft:JBW_01579"/>
<dbReference type="Proteomes" id="UP000005361">
    <property type="component" value="Chromosome"/>
</dbReference>
<dbReference type="EMBL" id="CP010978">
    <property type="protein sequence ID" value="AJQ26929.1"/>
    <property type="molecule type" value="Genomic_DNA"/>
</dbReference>
<dbReference type="Pfam" id="PF09356">
    <property type="entry name" value="Phage_BR0599"/>
    <property type="match status" value="1"/>
</dbReference>
<proteinExistence type="predicted"/>
<gene>
    <name evidence="2" type="ORF">JBW_01579</name>
</gene>
<dbReference type="InterPro" id="IPR018964">
    <property type="entry name" value="Phage_phiJL001_Gp84_C"/>
</dbReference>
<dbReference type="AlphaFoldDB" id="I8TUN4"/>
<accession>I8TUN4</accession>
<evidence type="ECO:0000313" key="3">
    <source>
        <dbReference type="Proteomes" id="UP000005361"/>
    </source>
</evidence>
<dbReference type="STRING" id="1192197.JBW_01579"/>
<protein>
    <recommendedName>
        <fullName evidence="1">Bacteriophage phiJL001 Gp84 C-terminal domain-containing protein</fullName>
    </recommendedName>
</protein>
<evidence type="ECO:0000259" key="1">
    <source>
        <dbReference type="Pfam" id="PF09356"/>
    </source>
</evidence>
<dbReference type="OrthoDB" id="1633386at2"/>
<name>I8TUN4_9FIRM</name>
<reference evidence="2 3" key="1">
    <citation type="journal article" date="2015" name="Genome Announc.">
        <title>Complete Genome Sequence of Pelosinus fermentans JBW45, a Member of a Remarkably Competitive Group of Negativicutes in the Firmicutes Phylum.</title>
        <authorList>
            <person name="De Leon K.B."/>
            <person name="Utturkar S.M."/>
            <person name="Camilleri L.B."/>
            <person name="Elias D.A."/>
            <person name="Arkin A.P."/>
            <person name="Fields M.W."/>
            <person name="Brown S.D."/>
            <person name="Wall J.D."/>
        </authorList>
    </citation>
    <scope>NUCLEOTIDE SEQUENCE [LARGE SCALE GENOMIC DNA]</scope>
    <source>
        <strain evidence="2 3">JBW45</strain>
    </source>
</reference>
<feature type="domain" description="Bacteriophage phiJL001 Gp84 C-terminal" evidence="1">
    <location>
        <begin position="211"/>
        <end position="265"/>
    </location>
</feature>
<dbReference type="RefSeq" id="WP_007959746.1">
    <property type="nucleotide sequence ID" value="NZ_CP010978.1"/>
</dbReference>
<dbReference type="HOGENOM" id="CLU_082042_0_0_9"/>
<sequence>MADSNITAYENSMQDGIPLECYKFVYGSTTYLYTSDRFDVSLQVVTNGLTSTEHYTANYIKRNGIKPSSQGGDSAVTITVDKDNAVAALFKGSPPSKPVMLTVMRLHDQDHSVYDKVFVGEITQAAFQDSECTLTVKIENWLSRKLPNFMRQFFCCNIIYDASCRLHKADYAKEIYIDSVIALTVTSANLASYGDQYFAGGLMYYGEDVRMISSNVGTKLTLRYPFPTTPLGTVTIYPGCDGLFKTCAARFHNTLNFSGCPYVPPQKSNDAKVGNGVYWVDSSVVKRDTDGYVGTISM</sequence>
<reference evidence="3" key="2">
    <citation type="submission" date="2015-02" db="EMBL/GenBank/DDBJ databases">
        <title>Complete Genome Sequence of Pelosinus fermentans JBW45.</title>
        <authorList>
            <person name="De Leon K.B."/>
            <person name="Utturkar S.M."/>
            <person name="Camilleri L.B."/>
            <person name="Arkin A.P."/>
            <person name="Fields M.W."/>
            <person name="Brown S.D."/>
            <person name="Wall J.D."/>
        </authorList>
    </citation>
    <scope>NUCLEOTIDE SEQUENCE [LARGE SCALE GENOMIC DNA]</scope>
    <source>
        <strain evidence="3">JBW45</strain>
    </source>
</reference>